<keyword evidence="6" id="KW-1185">Reference proteome</keyword>
<dbReference type="PANTHER" id="PTHR43537:SF45">
    <property type="entry name" value="GNTR FAMILY REGULATORY PROTEIN"/>
    <property type="match status" value="1"/>
</dbReference>
<keyword evidence="2" id="KW-0238">DNA-binding</keyword>
<dbReference type="OrthoDB" id="3267569at2"/>
<dbReference type="InterPro" id="IPR000524">
    <property type="entry name" value="Tscrpt_reg_HTH_GntR"/>
</dbReference>
<gene>
    <name evidence="5" type="ORF">E1269_24005</name>
</gene>
<dbReference type="EMBL" id="SMKZ01000044">
    <property type="protein sequence ID" value="TDE01049.1"/>
    <property type="molecule type" value="Genomic_DNA"/>
</dbReference>
<dbReference type="SMART" id="SM00345">
    <property type="entry name" value="HTH_GNTR"/>
    <property type="match status" value="1"/>
</dbReference>
<keyword evidence="3" id="KW-0804">Transcription</keyword>
<evidence type="ECO:0000259" key="4">
    <source>
        <dbReference type="PROSITE" id="PS50949"/>
    </source>
</evidence>
<dbReference type="AlphaFoldDB" id="A0A4R5CL35"/>
<dbReference type="SUPFAM" id="SSF46785">
    <property type="entry name" value="Winged helix' DNA-binding domain"/>
    <property type="match status" value="1"/>
</dbReference>
<dbReference type="SMART" id="SM00895">
    <property type="entry name" value="FCD"/>
    <property type="match status" value="1"/>
</dbReference>
<accession>A0A4R5CL35</accession>
<dbReference type="PANTHER" id="PTHR43537">
    <property type="entry name" value="TRANSCRIPTIONAL REGULATOR, GNTR FAMILY"/>
    <property type="match status" value="1"/>
</dbReference>
<proteinExistence type="predicted"/>
<evidence type="ECO:0000313" key="5">
    <source>
        <dbReference type="EMBL" id="TDE01049.1"/>
    </source>
</evidence>
<dbReference type="Gene3D" id="1.20.120.530">
    <property type="entry name" value="GntR ligand-binding domain-like"/>
    <property type="match status" value="1"/>
</dbReference>
<dbReference type="InterPro" id="IPR036390">
    <property type="entry name" value="WH_DNA-bd_sf"/>
</dbReference>
<dbReference type="GO" id="GO:0003700">
    <property type="term" value="F:DNA-binding transcription factor activity"/>
    <property type="evidence" value="ECO:0007669"/>
    <property type="project" value="InterPro"/>
</dbReference>
<dbReference type="PROSITE" id="PS50949">
    <property type="entry name" value="HTH_GNTR"/>
    <property type="match status" value="1"/>
</dbReference>
<keyword evidence="1" id="KW-0805">Transcription regulation</keyword>
<evidence type="ECO:0000313" key="6">
    <source>
        <dbReference type="Proteomes" id="UP000294739"/>
    </source>
</evidence>
<dbReference type="Gene3D" id="1.10.10.10">
    <property type="entry name" value="Winged helix-like DNA-binding domain superfamily/Winged helix DNA-binding domain"/>
    <property type="match status" value="1"/>
</dbReference>
<dbReference type="InParanoid" id="A0A4R5CL35"/>
<evidence type="ECO:0000256" key="3">
    <source>
        <dbReference type="ARBA" id="ARBA00023163"/>
    </source>
</evidence>
<dbReference type="InterPro" id="IPR011711">
    <property type="entry name" value="GntR_C"/>
</dbReference>
<dbReference type="Proteomes" id="UP000294739">
    <property type="component" value="Unassembled WGS sequence"/>
</dbReference>
<name>A0A4R5CL35_9ACTN</name>
<dbReference type="Pfam" id="PF00392">
    <property type="entry name" value="GntR"/>
    <property type="match status" value="1"/>
</dbReference>
<dbReference type="InterPro" id="IPR036388">
    <property type="entry name" value="WH-like_DNA-bd_sf"/>
</dbReference>
<reference evidence="5 6" key="1">
    <citation type="submission" date="2019-03" db="EMBL/GenBank/DDBJ databases">
        <title>Draft genome sequences of novel Actinobacteria.</title>
        <authorList>
            <person name="Sahin N."/>
            <person name="Ay H."/>
            <person name="Saygin H."/>
        </authorList>
    </citation>
    <scope>NUCLEOTIDE SEQUENCE [LARGE SCALE GENOMIC DNA]</scope>
    <source>
        <strain evidence="5 6">5K138</strain>
    </source>
</reference>
<evidence type="ECO:0000256" key="1">
    <source>
        <dbReference type="ARBA" id="ARBA00023015"/>
    </source>
</evidence>
<protein>
    <submittedName>
        <fullName evidence="5">GntR family transcriptional regulator</fullName>
    </submittedName>
</protein>
<comment type="caution">
    <text evidence="5">The sequence shown here is derived from an EMBL/GenBank/DDBJ whole genome shotgun (WGS) entry which is preliminary data.</text>
</comment>
<feature type="domain" description="HTH gntR-type" evidence="4">
    <location>
        <begin position="29"/>
        <end position="96"/>
    </location>
</feature>
<organism evidence="5 6">
    <name type="scientific">Jiangella asiatica</name>
    <dbReference type="NCBI Taxonomy" id="2530372"/>
    <lineage>
        <taxon>Bacteria</taxon>
        <taxon>Bacillati</taxon>
        <taxon>Actinomycetota</taxon>
        <taxon>Actinomycetes</taxon>
        <taxon>Jiangellales</taxon>
        <taxon>Jiangellaceae</taxon>
        <taxon>Jiangella</taxon>
    </lineage>
</organism>
<evidence type="ECO:0000256" key="2">
    <source>
        <dbReference type="ARBA" id="ARBA00023125"/>
    </source>
</evidence>
<dbReference type="GO" id="GO:0003677">
    <property type="term" value="F:DNA binding"/>
    <property type="evidence" value="ECO:0007669"/>
    <property type="project" value="UniProtKB-KW"/>
</dbReference>
<dbReference type="InterPro" id="IPR008920">
    <property type="entry name" value="TF_FadR/GntR_C"/>
</dbReference>
<dbReference type="SUPFAM" id="SSF48008">
    <property type="entry name" value="GntR ligand-binding domain-like"/>
    <property type="match status" value="1"/>
</dbReference>
<sequence>MARSKSGRVMAPRTDATLPEFDRLTTGRTDLTSVVYEHLKARIMDLTLEPETPLRIDVIARQVGVSPTPVREALLRLAADELVTKRGARGYFTNPVITRAEFEDLWEFRLAVEPWAAALAARRATAADIAGLREEVAHPAGLGRTMDLSTYRAMQEHDQRFHELVFRVAGNATAADAFRRTRTHLRTFRIRMAAELGDPALREHDTVARAIADGDPEAGAEAMRRHLTSSRDRLLPFVSDA</sequence>
<dbReference type="Pfam" id="PF07729">
    <property type="entry name" value="FCD"/>
    <property type="match status" value="1"/>
</dbReference>